<dbReference type="Proteomes" id="UP000035681">
    <property type="component" value="Unplaced"/>
</dbReference>
<keyword evidence="2" id="KW-0433">Leucine-rich repeat</keyword>
<evidence type="ECO:0000256" key="4">
    <source>
        <dbReference type="ARBA" id="ARBA00023242"/>
    </source>
</evidence>
<evidence type="ECO:0000313" key="9">
    <source>
        <dbReference type="WBParaSite" id="TCONS_00004043.p1"/>
    </source>
</evidence>
<dbReference type="SMART" id="SM00369">
    <property type="entry name" value="LRR_TYP"/>
    <property type="match status" value="2"/>
</dbReference>
<evidence type="ECO:0000256" key="1">
    <source>
        <dbReference type="ARBA" id="ARBA00004123"/>
    </source>
</evidence>
<keyword evidence="7" id="KW-1133">Transmembrane helix</keyword>
<evidence type="ECO:0000256" key="6">
    <source>
        <dbReference type="ARBA" id="ARBA00069881"/>
    </source>
</evidence>
<dbReference type="GO" id="GO:0000398">
    <property type="term" value="P:mRNA splicing, via spliceosome"/>
    <property type="evidence" value="ECO:0007669"/>
    <property type="project" value="InterPro"/>
</dbReference>
<dbReference type="PANTHER" id="PTHR10552">
    <property type="entry name" value="U2 SMALL NUCLEAR RIBONUCLEOPROTEIN A"/>
    <property type="match status" value="1"/>
</dbReference>
<keyword evidence="3" id="KW-0677">Repeat</keyword>
<evidence type="ECO:0000256" key="5">
    <source>
        <dbReference type="ARBA" id="ARBA00024196"/>
    </source>
</evidence>
<dbReference type="FunFam" id="3.80.10.10:FF:000026">
    <property type="entry name" value="U2 small nuclear ribonucleoprotein A"/>
    <property type="match status" value="1"/>
</dbReference>
<dbReference type="SUPFAM" id="SSF52058">
    <property type="entry name" value="L domain-like"/>
    <property type="match status" value="1"/>
</dbReference>
<dbReference type="InterPro" id="IPR044640">
    <property type="entry name" value="RU2A"/>
</dbReference>
<dbReference type="InterPro" id="IPR003591">
    <property type="entry name" value="Leu-rich_rpt_typical-subtyp"/>
</dbReference>
<reference evidence="9" key="1">
    <citation type="submission" date="2024-02" db="UniProtKB">
        <authorList>
            <consortium name="WormBaseParasite"/>
        </authorList>
    </citation>
    <scope>IDENTIFICATION</scope>
</reference>
<name>A0AAF5CYT7_STRER</name>
<dbReference type="PROSITE" id="PS51450">
    <property type="entry name" value="LRR"/>
    <property type="match status" value="2"/>
</dbReference>
<dbReference type="PANTHER" id="PTHR10552:SF6">
    <property type="entry name" value="U2 SMALL NUCLEAR RIBONUCLEOPROTEIN A"/>
    <property type="match status" value="1"/>
</dbReference>
<evidence type="ECO:0000256" key="3">
    <source>
        <dbReference type="ARBA" id="ARBA00022737"/>
    </source>
</evidence>
<dbReference type="InterPro" id="IPR001611">
    <property type="entry name" value="Leu-rich_rpt"/>
</dbReference>
<sequence length="333" mass="38858">RLSSIFMTHTFWFKFRKQTAIYIWPILASTIIGIDLYHTHEWKKNGRKSVITELLLDKEASKFTLLGAAVGLYFADCYDRASYHKVEMMKCQSKMFSNIPASLPKHMVRLNEDLIFNGFSRINPCRQRELQLRRMTITELADLGCTKDAYDCIDFSNNSIVKLENFPKLNNLKTLILHDNRIKYIADDIGEKLPNLEVLMLTNNLIAELGDINPLAKCKRLRVLHLMGNPCSYKKNYKLYLIYKIRSLRVLDCKIIRQKDRAEADKLFKGKKNLVNIKEFVQYSSVVQNMEEKINIDVQLQRFPKEVEEQLRLSLKNARTLAELEAIEKSLTL</sequence>
<protein>
    <recommendedName>
        <fullName evidence="6">Probable U2 small nuclear ribonucleoprotein A'</fullName>
    </recommendedName>
</protein>
<keyword evidence="8" id="KW-1185">Reference proteome</keyword>
<dbReference type="GO" id="GO:0005634">
    <property type="term" value="C:nucleus"/>
    <property type="evidence" value="ECO:0007669"/>
    <property type="project" value="UniProtKB-SubCell"/>
</dbReference>
<dbReference type="GO" id="GO:0030620">
    <property type="term" value="F:U2 snRNA binding"/>
    <property type="evidence" value="ECO:0007669"/>
    <property type="project" value="InterPro"/>
</dbReference>
<keyword evidence="7" id="KW-0472">Membrane</keyword>
<dbReference type="InterPro" id="IPR032675">
    <property type="entry name" value="LRR_dom_sf"/>
</dbReference>
<dbReference type="Gene3D" id="3.80.10.10">
    <property type="entry name" value="Ribonuclease Inhibitor"/>
    <property type="match status" value="1"/>
</dbReference>
<proteinExistence type="inferred from homology"/>
<accession>A0AAF5CYT7</accession>
<organism evidence="8 9">
    <name type="scientific">Strongyloides stercoralis</name>
    <name type="common">Threadworm</name>
    <dbReference type="NCBI Taxonomy" id="6248"/>
    <lineage>
        <taxon>Eukaryota</taxon>
        <taxon>Metazoa</taxon>
        <taxon>Ecdysozoa</taxon>
        <taxon>Nematoda</taxon>
        <taxon>Chromadorea</taxon>
        <taxon>Rhabditida</taxon>
        <taxon>Tylenchina</taxon>
        <taxon>Panagrolaimomorpha</taxon>
        <taxon>Strongyloidoidea</taxon>
        <taxon>Strongyloididae</taxon>
        <taxon>Strongyloides</taxon>
    </lineage>
</organism>
<dbReference type="Pfam" id="PF14580">
    <property type="entry name" value="LRR_9"/>
    <property type="match status" value="1"/>
</dbReference>
<keyword evidence="4" id="KW-0539">Nucleus</keyword>
<dbReference type="WBParaSite" id="TCONS_00004043.p1">
    <property type="protein sequence ID" value="TCONS_00004043.p1"/>
    <property type="gene ID" value="XLOC_000949"/>
</dbReference>
<evidence type="ECO:0000256" key="2">
    <source>
        <dbReference type="ARBA" id="ARBA00022614"/>
    </source>
</evidence>
<evidence type="ECO:0000313" key="8">
    <source>
        <dbReference type="Proteomes" id="UP000035681"/>
    </source>
</evidence>
<comment type="subcellular location">
    <subcellularLocation>
        <location evidence="1">Nucleus</location>
    </subcellularLocation>
</comment>
<evidence type="ECO:0000256" key="7">
    <source>
        <dbReference type="SAM" id="Phobius"/>
    </source>
</evidence>
<dbReference type="AlphaFoldDB" id="A0AAF5CYT7"/>
<comment type="similarity">
    <text evidence="5">Belongs to the U2 small nuclear ribonucleoprotein A family.</text>
</comment>
<keyword evidence="7" id="KW-0812">Transmembrane</keyword>
<feature type="transmembrane region" description="Helical" evidence="7">
    <location>
        <begin position="20"/>
        <end position="38"/>
    </location>
</feature>